<dbReference type="STRING" id="515635.Dtur_0272"/>
<evidence type="ECO:0000313" key="2">
    <source>
        <dbReference type="EMBL" id="ACK41598.1"/>
    </source>
</evidence>
<feature type="domain" description="Metallo-beta-lactamase" evidence="1">
    <location>
        <begin position="23"/>
        <end position="186"/>
    </location>
</feature>
<dbReference type="Pfam" id="PF00753">
    <property type="entry name" value="Lactamase_B"/>
    <property type="match status" value="1"/>
</dbReference>
<name>B8DYX2_DICTD</name>
<dbReference type="EMBL" id="CP001251">
    <property type="protein sequence ID" value="ACK41598.1"/>
    <property type="molecule type" value="Genomic_DNA"/>
</dbReference>
<dbReference type="CDD" id="cd07712">
    <property type="entry name" value="MBLAC2-like_MBL-fold"/>
    <property type="match status" value="1"/>
</dbReference>
<proteinExistence type="predicted"/>
<gene>
    <name evidence="2" type="ordered locus">Dtur_0272</name>
</gene>
<dbReference type="InterPro" id="IPR001279">
    <property type="entry name" value="Metallo-B-lactamas"/>
</dbReference>
<dbReference type="InterPro" id="IPR050855">
    <property type="entry name" value="NDM-1-like"/>
</dbReference>
<dbReference type="Proteomes" id="UP000007719">
    <property type="component" value="Chromosome"/>
</dbReference>
<sequence>METDKYISRLVEENVYHISDYRDDSFYLIIGENKAILFDTGMGTGDLKKYIGSLTNKDVEVVISHAHWDHIMQVNQFEKVYMNHKDIEIIKIFKMDIKYDHFLDIKDGDILDIGGRKLEVIEVPGHTPGSIVLLDNKYKLLFSGDAIGAGHTWMQLPGCLPLSSYLESLHKLAKRSNEFEKIYNGHLAQRNGIPVPREYLFDLIKAVEKVISGELMGEPYPYGNFGGLYVNYGMATLVYNPQNIK</sequence>
<keyword evidence="3" id="KW-1185">Reference proteome</keyword>
<dbReference type="EnsemblBacteria" id="ACK41598">
    <property type="protein sequence ID" value="ACK41598"/>
    <property type="gene ID" value="Dtur_0272"/>
</dbReference>
<dbReference type="SMART" id="SM00849">
    <property type="entry name" value="Lactamase_B"/>
    <property type="match status" value="1"/>
</dbReference>
<dbReference type="Gene3D" id="3.60.15.10">
    <property type="entry name" value="Ribonuclease Z/Hydroxyacylglutathione hydrolase-like"/>
    <property type="match status" value="1"/>
</dbReference>
<dbReference type="PANTHER" id="PTHR42951:SF22">
    <property type="entry name" value="METALLO BETA-LACTAMASE SUPERFAMILY LIPOPROTEIN"/>
    <property type="match status" value="1"/>
</dbReference>
<dbReference type="PANTHER" id="PTHR42951">
    <property type="entry name" value="METALLO-BETA-LACTAMASE DOMAIN-CONTAINING"/>
    <property type="match status" value="1"/>
</dbReference>
<dbReference type="FunCoup" id="B8DYX2">
    <property type="interactions" value="271"/>
</dbReference>
<dbReference type="OrthoDB" id="9761531at2"/>
<dbReference type="AlphaFoldDB" id="B8DYX2"/>
<dbReference type="InParanoid" id="B8DYX2"/>
<dbReference type="InterPro" id="IPR036866">
    <property type="entry name" value="RibonucZ/Hydroxyglut_hydro"/>
</dbReference>
<dbReference type="eggNOG" id="COG0491">
    <property type="taxonomic scope" value="Bacteria"/>
</dbReference>
<evidence type="ECO:0000259" key="1">
    <source>
        <dbReference type="SMART" id="SM00849"/>
    </source>
</evidence>
<evidence type="ECO:0000313" key="3">
    <source>
        <dbReference type="Proteomes" id="UP000007719"/>
    </source>
</evidence>
<accession>B8DYX2</accession>
<dbReference type="HOGENOM" id="CLU_030571_0_1_0"/>
<reference evidence="3" key="1">
    <citation type="journal article" date="2016" name="Front. Microbiol.">
        <title>The complete genome sequence of hyperthermophile Dictyoglomus turgidum DSM 6724 reveals a specialized carbohydrate fermentor.</title>
        <authorList>
            <person name="Brumm P.J."/>
            <person name="Gowda K."/>
            <person name="Robb F.T."/>
            <person name="Mead D.A."/>
        </authorList>
    </citation>
    <scope>NUCLEOTIDE SEQUENCE [LARGE SCALE GENOMIC DNA]</scope>
    <source>
        <strain evidence="3">DSM 6724 / Z-1310</strain>
    </source>
</reference>
<dbReference type="RefSeq" id="WP_012582683.1">
    <property type="nucleotide sequence ID" value="NC_011661.1"/>
</dbReference>
<protein>
    <submittedName>
        <fullName evidence="2">Beta-lactamase domain protein</fullName>
    </submittedName>
</protein>
<dbReference type="SUPFAM" id="SSF56281">
    <property type="entry name" value="Metallo-hydrolase/oxidoreductase"/>
    <property type="match status" value="1"/>
</dbReference>
<dbReference type="KEGG" id="dtu:Dtur_0272"/>
<organism evidence="2 3">
    <name type="scientific">Dictyoglomus turgidum (strain DSM 6724 / Z-1310)</name>
    <dbReference type="NCBI Taxonomy" id="515635"/>
    <lineage>
        <taxon>Bacteria</taxon>
        <taxon>Pseudomonadati</taxon>
        <taxon>Dictyoglomota</taxon>
        <taxon>Dictyoglomia</taxon>
        <taxon>Dictyoglomales</taxon>
        <taxon>Dictyoglomaceae</taxon>
        <taxon>Dictyoglomus</taxon>
    </lineage>
</organism>